<dbReference type="SUPFAM" id="SSF53850">
    <property type="entry name" value="Periplasmic binding protein-like II"/>
    <property type="match status" value="2"/>
</dbReference>
<dbReference type="InterPro" id="IPR001320">
    <property type="entry name" value="Iontro_rcpt_C"/>
</dbReference>
<feature type="domain" description="Ionotropic glutamate receptor C-terminal" evidence="17">
    <location>
        <begin position="320"/>
        <end position="656"/>
    </location>
</feature>
<feature type="transmembrane region" description="Helical" evidence="15">
    <location>
        <begin position="500"/>
        <end position="526"/>
    </location>
</feature>
<keyword evidence="7 15" id="KW-1133">Transmembrane helix</keyword>
<evidence type="ECO:0000256" key="14">
    <source>
        <dbReference type="ARBA" id="ARBA00049638"/>
    </source>
</evidence>
<evidence type="ECO:0000256" key="8">
    <source>
        <dbReference type="ARBA" id="ARBA00023065"/>
    </source>
</evidence>
<organism evidence="18 19">
    <name type="scientific">Quercus lobata</name>
    <name type="common">Valley oak</name>
    <dbReference type="NCBI Taxonomy" id="97700"/>
    <lineage>
        <taxon>Eukaryota</taxon>
        <taxon>Viridiplantae</taxon>
        <taxon>Streptophyta</taxon>
        <taxon>Embryophyta</taxon>
        <taxon>Tracheophyta</taxon>
        <taxon>Spermatophyta</taxon>
        <taxon>Magnoliopsida</taxon>
        <taxon>eudicotyledons</taxon>
        <taxon>Gunneridae</taxon>
        <taxon>Pentapetalae</taxon>
        <taxon>rosids</taxon>
        <taxon>fabids</taxon>
        <taxon>Fagales</taxon>
        <taxon>Fagaceae</taxon>
        <taxon>Quercus</taxon>
    </lineage>
</organism>
<dbReference type="FunFam" id="3.40.190.10:FF:000103">
    <property type="entry name" value="Glutamate receptor"/>
    <property type="match status" value="1"/>
</dbReference>
<evidence type="ECO:0000256" key="7">
    <source>
        <dbReference type="ARBA" id="ARBA00022989"/>
    </source>
</evidence>
<keyword evidence="19" id="KW-1185">Reference proteome</keyword>
<dbReference type="FunFam" id="3.40.50.2300:FF:000188">
    <property type="entry name" value="Glutamate receptor"/>
    <property type="match status" value="1"/>
</dbReference>
<dbReference type="EnsemblPlants" id="QL05p044096:mrna">
    <property type="protein sequence ID" value="QL05p044096:mrna"/>
    <property type="gene ID" value="QL05p044096"/>
</dbReference>
<dbReference type="OMA" id="VRIRTYI"/>
<dbReference type="SUPFAM" id="SSF53822">
    <property type="entry name" value="Periplasmic binding protein-like I"/>
    <property type="match status" value="2"/>
</dbReference>
<feature type="chain" id="PRO_5029566526" description="Ionotropic glutamate receptor C-terminal domain-containing protein" evidence="16">
    <location>
        <begin position="32"/>
        <end position="1698"/>
    </location>
</feature>
<keyword evidence="10" id="KW-0675">Receptor</keyword>
<evidence type="ECO:0000256" key="2">
    <source>
        <dbReference type="ARBA" id="ARBA00008685"/>
    </source>
</evidence>
<evidence type="ECO:0000313" key="18">
    <source>
        <dbReference type="EnsemblPlants" id="QL05p044096:mrna"/>
    </source>
</evidence>
<feature type="transmembrane region" description="Helical" evidence="15">
    <location>
        <begin position="438"/>
        <end position="458"/>
    </location>
</feature>
<reference evidence="18 19" key="1">
    <citation type="journal article" date="2016" name="G3 (Bethesda)">
        <title>First Draft Assembly and Annotation of the Genome of a California Endemic Oak Quercus lobata Nee (Fagaceae).</title>
        <authorList>
            <person name="Sork V.L."/>
            <person name="Fitz-Gibbon S.T."/>
            <person name="Puiu D."/>
            <person name="Crepeau M."/>
            <person name="Gugger P.F."/>
            <person name="Sherman R."/>
            <person name="Stevens K."/>
            <person name="Langley C.H."/>
            <person name="Pellegrini M."/>
            <person name="Salzberg S.L."/>
        </authorList>
    </citation>
    <scope>NUCLEOTIDE SEQUENCE [LARGE SCALE GENOMIC DNA]</scope>
    <source>
        <strain evidence="18 19">cv. SW786</strain>
    </source>
</reference>
<sequence length="1698" mass="190250">MAFPFITGKTVIKFCLLFLILVSFLPSLAHGDEAANTTSEVTNIGAIIDVSSRIGKEEKTAMEIAAGNFNNHSKTDHKLFLHFQDPGTDPLQVVSAADELIKEKKVQVLIGMNKWEEAALLADIGNKANVPKVIAIYEDDAYGSDSGMLGLLSEVLQDVDSEIEYHLVLPPVSSLPKAGGFVLDELLKLQLTAQSRVFIVLQSSIPMVSHLFREAKKVGLVGRESAWIIPESVASFLDSVSKAVISSMEGKLLQTPILRIVNVVIKGYKELDFWMPESGFSESIEMKNSTKKIAGPVIWPGFLNGVPKGWAMPTEQNPLKIVVPGRTPFEDLVKVDYRGNYLDNSKYDGWCIDVFKEVLNILPYSLPYEFVALNGSYEELVEGVYDKTYDAVVGDVTILANRTKYVEFTQPFAESGLSMVVPAKPEGSAWIFLKPFTWKMWLMTGVILIYTMLIVWFLEHQYNPEFKGPLKNQIGTSLWFTFSTLFFAHRERVYSNLTRAVVVVWLFVVLILTSSYTASLSSMLTVQRLQPVRDIMWLRSTNAKIGCDNDSFVMNYLQNVLKFNSKNIITVTNESDYEGHFKEKSIAAAFFELPYEKIFINKYCKGFTTSTQTYRFGGFGFAFQKGSPIAKEFSKAILKLSEDGTLTGLEERWLTPSRECSTDQTSNDTDPLSIQSFWGLYLISAAISTICFLLSFIRLLKNYQHNQEAYQGNATASSGSVWNKAVGLAKYFYNGEINTPERASSSFCTSDLVNWTSLRQDDVSTINVLDNIIQASPPFEIEIMAFPFITGKTVIKFCLLFLILISFLLSLSHGSEAANTTNEVTNIGAIIDVSSRIAKEEKIAMEIAAENFNNHHSKSHKLSLYFKDPGKGPLQVVSAADELIKEKKVQVIVGMNKWEEAALVAAIGNKASVPVLSFAAPAITSPILQHRWPFLIQMANNDSAQIECISEIVRAYNWRRVIAIYEDDAYGSDSGMLGLLSEALQEVDSEIEYQLVLPPVSSLPNAGGFVLDELLKLQLTTQSRAFIVLQSSIPMVSHLFREAKKVGLVGRESAWIIPESVASVLDSVNNSVISSMEGALGIKTYYSNSSNSYKDFYGQFTKIFETEYPEEHNHEPGIYALKAYDSIMTISQAIERTINNSISPKIMLENILSSNFSGLSDQIHFEAGKLLQTPILRIVNVVKKGYEELDFWTSESGFSKSVEMKSCTEKIAGPVIWPGYLIQVPKGWAMPTEQNPLKIGVPGRTSFQKFVKVDYSGNLDNSKFDGWCIDVFKEVLKKLPYSLPYKFIPLNGTYEDLIDCVYNKTFDAVVGDLTILANRTKYVEFTQPYAESGLSMVVPAQPEGSAWMFLKPLTWKMWLMTGVVLMYTMLIVWFLEHQYNPKFNGTLKNQIGTTLWFTFSSLFFAQREKVYSNLTRVVVVVWLFVVLILTSSYTANLSSMLTVERLQPVRDIEWLKSSNAPIGCDGDSFVMTYLQKVLKLTNIIQVSTESAYQPHFRNKSITAAFFEIPYEKVFINKYCKGFTTSTQTYRFGGFGFVFSKGSPITKDFSEAILELSEDGSLTDLEKKWLIPSSECSTDKTSSNTDPLSIQSFWGLFLISAATSTICLLLSFIRLIKNYQHHQEPNEENATPSPIRVWNKAVGLAKYFYNGEIITPPRASSSSTPNLHSWTSLRWEDMNTIDIPDDITQASPPSEIEMS</sequence>
<evidence type="ECO:0000259" key="17">
    <source>
        <dbReference type="SMART" id="SM00079"/>
    </source>
</evidence>
<evidence type="ECO:0000256" key="1">
    <source>
        <dbReference type="ARBA" id="ARBA00004141"/>
    </source>
</evidence>
<dbReference type="FunFam" id="1.10.287.70:FF:000172">
    <property type="entry name" value="Glutamate receptor"/>
    <property type="match status" value="1"/>
</dbReference>
<dbReference type="InterPro" id="IPR001828">
    <property type="entry name" value="ANF_lig-bd_rcpt"/>
</dbReference>
<feature type="transmembrane region" description="Helical" evidence="15">
    <location>
        <begin position="1417"/>
        <end position="1435"/>
    </location>
</feature>
<dbReference type="InterPro" id="IPR044440">
    <property type="entry name" value="GABAb_receptor_plant_PBP1"/>
</dbReference>
<dbReference type="Gene3D" id="3.40.50.2300">
    <property type="match status" value="3"/>
</dbReference>
<evidence type="ECO:0000256" key="3">
    <source>
        <dbReference type="ARBA" id="ARBA00011095"/>
    </source>
</evidence>
<feature type="transmembrane region" description="Helical" evidence="15">
    <location>
        <begin position="1357"/>
        <end position="1375"/>
    </location>
</feature>
<dbReference type="CDD" id="cd13686">
    <property type="entry name" value="GluR_Plant"/>
    <property type="match status" value="2"/>
</dbReference>
<evidence type="ECO:0000256" key="13">
    <source>
        <dbReference type="ARBA" id="ARBA00023303"/>
    </source>
</evidence>
<dbReference type="FunFam" id="3.40.190.10:FF:000054">
    <property type="entry name" value="Glutamate receptor"/>
    <property type="match status" value="1"/>
</dbReference>
<comment type="subcellular location">
    <subcellularLocation>
        <location evidence="1">Membrane</location>
        <topology evidence="1">Multi-pass membrane protein</topology>
    </subcellularLocation>
</comment>
<dbReference type="GO" id="GO:0016020">
    <property type="term" value="C:membrane"/>
    <property type="evidence" value="ECO:0007669"/>
    <property type="project" value="UniProtKB-SubCell"/>
</dbReference>
<comment type="subunit">
    <text evidence="3">May form heteromers.</text>
</comment>
<evidence type="ECO:0000256" key="12">
    <source>
        <dbReference type="ARBA" id="ARBA00023286"/>
    </source>
</evidence>
<dbReference type="GO" id="GO:0015276">
    <property type="term" value="F:ligand-gated monoatomic ion channel activity"/>
    <property type="evidence" value="ECO:0007669"/>
    <property type="project" value="InterPro"/>
</dbReference>
<feature type="transmembrane region" description="Helical" evidence="15">
    <location>
        <begin position="794"/>
        <end position="811"/>
    </location>
</feature>
<dbReference type="InterPro" id="IPR019594">
    <property type="entry name" value="Glu/Gly-bd"/>
</dbReference>
<dbReference type="Pfam" id="PF00060">
    <property type="entry name" value="Lig_chan"/>
    <property type="match status" value="2"/>
</dbReference>
<name>A0A7N2LRF9_QUELO</name>
<evidence type="ECO:0000256" key="4">
    <source>
        <dbReference type="ARBA" id="ARBA00022448"/>
    </source>
</evidence>
<dbReference type="InParanoid" id="A0A7N2LRF9"/>
<protein>
    <recommendedName>
        <fullName evidence="17">Ionotropic glutamate receptor C-terminal domain-containing protein</fullName>
    </recommendedName>
</protein>
<proteinExistence type="inferred from homology"/>
<dbReference type="SMART" id="SM00079">
    <property type="entry name" value="PBPe"/>
    <property type="match status" value="2"/>
</dbReference>
<evidence type="ECO:0000256" key="11">
    <source>
        <dbReference type="ARBA" id="ARBA00023180"/>
    </source>
</evidence>
<feature type="transmembrane region" description="Helical" evidence="15">
    <location>
        <begin position="1592"/>
        <end position="1612"/>
    </location>
</feature>
<evidence type="ECO:0000313" key="19">
    <source>
        <dbReference type="Proteomes" id="UP000594261"/>
    </source>
</evidence>
<keyword evidence="6 16" id="KW-0732">Signal</keyword>
<evidence type="ECO:0000256" key="5">
    <source>
        <dbReference type="ARBA" id="ARBA00022692"/>
    </source>
</evidence>
<feature type="signal peptide" evidence="16">
    <location>
        <begin position="1"/>
        <end position="31"/>
    </location>
</feature>
<reference evidence="18" key="2">
    <citation type="submission" date="2021-01" db="UniProtKB">
        <authorList>
            <consortium name="EnsemblPlants"/>
        </authorList>
    </citation>
    <scope>IDENTIFICATION</scope>
</reference>
<dbReference type="InterPro" id="IPR028082">
    <property type="entry name" value="Peripla_BP_I"/>
</dbReference>
<keyword evidence="11" id="KW-0325">Glycoprotein</keyword>
<keyword evidence="13" id="KW-0407">Ion channel</keyword>
<evidence type="ECO:0000256" key="15">
    <source>
        <dbReference type="SAM" id="Phobius"/>
    </source>
</evidence>
<keyword evidence="9 15" id="KW-0472">Membrane</keyword>
<keyword evidence="5 15" id="KW-0812">Transmembrane</keyword>
<feature type="domain" description="Ionotropic glutamate receptor C-terminal" evidence="17">
    <location>
        <begin position="1238"/>
        <end position="1571"/>
    </location>
</feature>
<accession>A0A7N2LRF9</accession>
<dbReference type="FunFam" id="1.10.287.70:FF:000037">
    <property type="entry name" value="Glutamate receptor"/>
    <property type="match status" value="1"/>
</dbReference>
<comment type="similarity">
    <text evidence="2">Belongs to the glutamate-gated ion channel (TC 1.A.10.1) family.</text>
</comment>
<evidence type="ECO:0000256" key="6">
    <source>
        <dbReference type="ARBA" id="ARBA00022729"/>
    </source>
</evidence>
<evidence type="ECO:0000256" key="10">
    <source>
        <dbReference type="ARBA" id="ARBA00023170"/>
    </source>
</evidence>
<dbReference type="InterPro" id="IPR015683">
    <property type="entry name" value="Ionotropic_Glu_rcpt"/>
</dbReference>
<dbReference type="Gene3D" id="3.40.190.10">
    <property type="entry name" value="Periplasmic binding protein-like II"/>
    <property type="match status" value="4"/>
</dbReference>
<evidence type="ECO:0000256" key="16">
    <source>
        <dbReference type="SAM" id="SignalP"/>
    </source>
</evidence>
<comment type="function">
    <text evidence="14">Glutamate-gated receptor that probably acts as a non-selective cation channel. May be involved in light-signal transduction and calcium homeostasis via the regulation of calcium influx into cells.</text>
</comment>
<keyword evidence="8" id="KW-0406">Ion transport</keyword>
<dbReference type="Gramene" id="QL05p044096:mrna">
    <property type="protein sequence ID" value="QL05p044096:mrna"/>
    <property type="gene ID" value="QL05p044096"/>
</dbReference>
<evidence type="ECO:0000256" key="9">
    <source>
        <dbReference type="ARBA" id="ARBA00023136"/>
    </source>
</evidence>
<dbReference type="CDD" id="cd19990">
    <property type="entry name" value="PBP1_GABAb_receptor_plant"/>
    <property type="match status" value="1"/>
</dbReference>
<dbReference type="Gene3D" id="1.10.287.70">
    <property type="match status" value="2"/>
</dbReference>
<dbReference type="Pfam" id="PF10613">
    <property type="entry name" value="Lig_chan-Glu_bd"/>
    <property type="match status" value="2"/>
</dbReference>
<keyword evidence="12" id="KW-1071">Ligand-gated ion channel</keyword>
<dbReference type="Pfam" id="PF01094">
    <property type="entry name" value="ANF_receptor"/>
    <property type="match status" value="2"/>
</dbReference>
<keyword evidence="4" id="KW-0813">Transport</keyword>
<dbReference type="EMBL" id="LRBV02000005">
    <property type="status" value="NOT_ANNOTATED_CDS"/>
    <property type="molecule type" value="Genomic_DNA"/>
</dbReference>
<dbReference type="PANTHER" id="PTHR18966">
    <property type="entry name" value="IONOTROPIC GLUTAMATE RECEPTOR"/>
    <property type="match status" value="1"/>
</dbReference>
<feature type="transmembrane region" description="Helical" evidence="15">
    <location>
        <begin position="678"/>
        <end position="700"/>
    </location>
</feature>
<dbReference type="Proteomes" id="UP000594261">
    <property type="component" value="Chromosome 5"/>
</dbReference>